<proteinExistence type="predicted"/>
<keyword evidence="3" id="KW-1185">Reference proteome</keyword>
<organism evidence="2 3">
    <name type="scientific">Mycena rosella</name>
    <name type="common">Pink bonnet</name>
    <name type="synonym">Agaricus rosellus</name>
    <dbReference type="NCBI Taxonomy" id="1033263"/>
    <lineage>
        <taxon>Eukaryota</taxon>
        <taxon>Fungi</taxon>
        <taxon>Dikarya</taxon>
        <taxon>Basidiomycota</taxon>
        <taxon>Agaricomycotina</taxon>
        <taxon>Agaricomycetes</taxon>
        <taxon>Agaricomycetidae</taxon>
        <taxon>Agaricales</taxon>
        <taxon>Marasmiineae</taxon>
        <taxon>Mycenaceae</taxon>
        <taxon>Mycena</taxon>
    </lineage>
</organism>
<evidence type="ECO:0000313" key="2">
    <source>
        <dbReference type="EMBL" id="KAJ7675077.1"/>
    </source>
</evidence>
<dbReference type="Pfam" id="PF00867">
    <property type="entry name" value="XPG_I"/>
    <property type="match status" value="1"/>
</dbReference>
<dbReference type="PRINTS" id="PR00853">
    <property type="entry name" value="XPGRADSUPER"/>
</dbReference>
<evidence type="ECO:0000313" key="3">
    <source>
        <dbReference type="Proteomes" id="UP001221757"/>
    </source>
</evidence>
<dbReference type="SUPFAM" id="SSF88723">
    <property type="entry name" value="PIN domain-like"/>
    <property type="match status" value="1"/>
</dbReference>
<dbReference type="AlphaFoldDB" id="A0AAD7D1S2"/>
<accession>A0AAD7D1S2</accession>
<name>A0AAD7D1S2_MYCRO</name>
<dbReference type="PANTHER" id="PTHR11081">
    <property type="entry name" value="FLAP ENDONUCLEASE FAMILY MEMBER"/>
    <property type="match status" value="1"/>
</dbReference>
<dbReference type="SMART" id="SM00484">
    <property type="entry name" value="XPGI"/>
    <property type="match status" value="1"/>
</dbReference>
<comment type="caution">
    <text evidence="2">The sequence shown here is derived from an EMBL/GenBank/DDBJ whole genome shotgun (WGS) entry which is preliminary data.</text>
</comment>
<dbReference type="SUPFAM" id="SSF47807">
    <property type="entry name" value="5' to 3' exonuclease, C-terminal subdomain"/>
    <property type="match status" value="1"/>
</dbReference>
<gene>
    <name evidence="2" type="ORF">B0H17DRAFT_946281</name>
</gene>
<evidence type="ECO:0000259" key="1">
    <source>
        <dbReference type="SMART" id="SM00484"/>
    </source>
</evidence>
<dbReference type="EMBL" id="JARKIE010000153">
    <property type="protein sequence ID" value="KAJ7675077.1"/>
    <property type="molecule type" value="Genomic_DNA"/>
</dbReference>
<dbReference type="PANTHER" id="PTHR11081:SF75">
    <property type="entry name" value="ENDONUCLEASE, PUTATIVE (AFU_ORTHOLOGUE AFUA_3G13260)-RELATED"/>
    <property type="match status" value="1"/>
</dbReference>
<dbReference type="GO" id="GO:0017108">
    <property type="term" value="F:5'-flap endonuclease activity"/>
    <property type="evidence" value="ECO:0007669"/>
    <property type="project" value="TreeGrafter"/>
</dbReference>
<dbReference type="GO" id="GO:0006281">
    <property type="term" value="P:DNA repair"/>
    <property type="evidence" value="ECO:0007669"/>
    <property type="project" value="UniProtKB-ARBA"/>
</dbReference>
<dbReference type="InterPro" id="IPR006084">
    <property type="entry name" value="XPG/Rad2"/>
</dbReference>
<sequence>MGIPKLWEIIGPAAQNRSLLNLATIKGFQNNHRGLRTLIIGVDIRQVASILPLSAHPEFLLAFESMPLFYQLCNFSLAPMTLVFVFDGPGRPSVKRGTKVVYRPAWLEEHLKTMITNSGYYYYDVPGEVEAELRQLNHFGKIDGIISEDSDTFVFGGHCVIRTQGFVFPLVCLTCSNFLTRLSIQDMSWIYTSKSIETTAGVSLDKDGIFLCTLLLGGDYHSGIEGAGPTIARALARQLAVWCSDLREELRSNSSGHLPKRQPKLAMNFPDTFPDLDIARLYLDPLTSRRNSRSSLWKPMGPSVWDISDFCSARFSWHGADLLKKLHNNLWPGATFRFLTSVRNKLYSG</sequence>
<dbReference type="InterPro" id="IPR029060">
    <property type="entry name" value="PIN-like_dom_sf"/>
</dbReference>
<protein>
    <submittedName>
        <fullName evidence="2">PIN domain-like protein</fullName>
    </submittedName>
</protein>
<dbReference type="CDD" id="cd09870">
    <property type="entry name" value="PIN_YEN1"/>
    <property type="match status" value="1"/>
</dbReference>
<dbReference type="InterPro" id="IPR036279">
    <property type="entry name" value="5-3_exonuclease_C_sf"/>
</dbReference>
<reference evidence="2" key="1">
    <citation type="submission" date="2023-03" db="EMBL/GenBank/DDBJ databases">
        <title>Massive genome expansion in bonnet fungi (Mycena s.s.) driven by repeated elements and novel gene families across ecological guilds.</title>
        <authorList>
            <consortium name="Lawrence Berkeley National Laboratory"/>
            <person name="Harder C.B."/>
            <person name="Miyauchi S."/>
            <person name="Viragh M."/>
            <person name="Kuo A."/>
            <person name="Thoen E."/>
            <person name="Andreopoulos B."/>
            <person name="Lu D."/>
            <person name="Skrede I."/>
            <person name="Drula E."/>
            <person name="Henrissat B."/>
            <person name="Morin E."/>
            <person name="Kohler A."/>
            <person name="Barry K."/>
            <person name="LaButti K."/>
            <person name="Morin E."/>
            <person name="Salamov A."/>
            <person name="Lipzen A."/>
            <person name="Mereny Z."/>
            <person name="Hegedus B."/>
            <person name="Baldrian P."/>
            <person name="Stursova M."/>
            <person name="Weitz H."/>
            <person name="Taylor A."/>
            <person name="Grigoriev I.V."/>
            <person name="Nagy L.G."/>
            <person name="Martin F."/>
            <person name="Kauserud H."/>
        </authorList>
    </citation>
    <scope>NUCLEOTIDE SEQUENCE</scope>
    <source>
        <strain evidence="2">CBHHK067</strain>
    </source>
</reference>
<dbReference type="InterPro" id="IPR006086">
    <property type="entry name" value="XPG-I_dom"/>
</dbReference>
<dbReference type="Proteomes" id="UP001221757">
    <property type="component" value="Unassembled WGS sequence"/>
</dbReference>
<feature type="domain" description="XPG-I" evidence="1">
    <location>
        <begin position="116"/>
        <end position="184"/>
    </location>
</feature>
<dbReference type="Gene3D" id="3.40.50.1010">
    <property type="entry name" value="5'-nuclease"/>
    <property type="match status" value="2"/>
</dbReference>